<keyword evidence="3" id="KW-0547">Nucleotide-binding</keyword>
<dbReference type="Pfam" id="PF07478">
    <property type="entry name" value="Dala_Dala_lig_C"/>
    <property type="match status" value="1"/>
</dbReference>
<keyword evidence="3" id="KW-0067">ATP-binding</keyword>
<evidence type="ECO:0000313" key="5">
    <source>
        <dbReference type="EMBL" id="KKS91320.1"/>
    </source>
</evidence>
<dbReference type="GO" id="GO:0005524">
    <property type="term" value="F:ATP binding"/>
    <property type="evidence" value="ECO:0007669"/>
    <property type="project" value="UniProtKB-UniRule"/>
</dbReference>
<dbReference type="GO" id="GO:0008716">
    <property type="term" value="F:D-alanine-D-alanine ligase activity"/>
    <property type="evidence" value="ECO:0007669"/>
    <property type="project" value="InterPro"/>
</dbReference>
<evidence type="ECO:0000256" key="3">
    <source>
        <dbReference type="PROSITE-ProRule" id="PRU00409"/>
    </source>
</evidence>
<evidence type="ECO:0000313" key="6">
    <source>
        <dbReference type="Proteomes" id="UP000033980"/>
    </source>
</evidence>
<reference evidence="5 6" key="1">
    <citation type="journal article" date="2015" name="Nature">
        <title>rRNA introns, odd ribosomes, and small enigmatic genomes across a large radiation of phyla.</title>
        <authorList>
            <person name="Brown C.T."/>
            <person name="Hug L.A."/>
            <person name="Thomas B.C."/>
            <person name="Sharon I."/>
            <person name="Castelle C.J."/>
            <person name="Singh A."/>
            <person name="Wilkins M.J."/>
            <person name="Williams K.H."/>
            <person name="Banfield J.F."/>
        </authorList>
    </citation>
    <scope>NUCLEOTIDE SEQUENCE [LARGE SCALE GENOMIC DNA]</scope>
</reference>
<dbReference type="PROSITE" id="PS50975">
    <property type="entry name" value="ATP_GRASP"/>
    <property type="match status" value="1"/>
</dbReference>
<organism evidence="5 6">
    <name type="scientific">Candidatus Collierbacteria bacterium GW2011_GWC2_43_12</name>
    <dbReference type="NCBI Taxonomy" id="1618390"/>
    <lineage>
        <taxon>Bacteria</taxon>
        <taxon>Candidatus Collieribacteriota</taxon>
    </lineage>
</organism>
<dbReference type="SUPFAM" id="SSF56059">
    <property type="entry name" value="Glutathione synthetase ATP-binding domain-like"/>
    <property type="match status" value="1"/>
</dbReference>
<proteinExistence type="inferred from homology"/>
<evidence type="ECO:0000259" key="4">
    <source>
        <dbReference type="PROSITE" id="PS50975"/>
    </source>
</evidence>
<dbReference type="PANTHER" id="PTHR23132:SF26">
    <property type="entry name" value="BLR7451 PROTEIN"/>
    <property type="match status" value="1"/>
</dbReference>
<dbReference type="Gene3D" id="3.30.1490.20">
    <property type="entry name" value="ATP-grasp fold, A domain"/>
    <property type="match status" value="1"/>
</dbReference>
<comment type="similarity">
    <text evidence="1">Belongs to the D-alanine--D-alanine ligase family.</text>
</comment>
<dbReference type="AlphaFoldDB" id="A0A0G1D044"/>
<dbReference type="InterPro" id="IPR011761">
    <property type="entry name" value="ATP-grasp"/>
</dbReference>
<dbReference type="EMBL" id="LCFK01000073">
    <property type="protein sequence ID" value="KKS91320.1"/>
    <property type="molecule type" value="Genomic_DNA"/>
</dbReference>
<accession>A0A0G1D044</accession>
<dbReference type="Gene3D" id="3.30.470.20">
    <property type="entry name" value="ATP-grasp fold, B domain"/>
    <property type="match status" value="1"/>
</dbReference>
<dbReference type="GO" id="GO:0046872">
    <property type="term" value="F:metal ion binding"/>
    <property type="evidence" value="ECO:0007669"/>
    <property type="project" value="InterPro"/>
</dbReference>
<dbReference type="InterPro" id="IPR013815">
    <property type="entry name" value="ATP_grasp_subdomain_1"/>
</dbReference>
<evidence type="ECO:0000256" key="2">
    <source>
        <dbReference type="ARBA" id="ARBA00022598"/>
    </source>
</evidence>
<gene>
    <name evidence="5" type="ORF">UV68_C0073G0004</name>
</gene>
<dbReference type="InterPro" id="IPR011095">
    <property type="entry name" value="Dala_Dala_lig_C"/>
</dbReference>
<dbReference type="PANTHER" id="PTHR23132">
    <property type="entry name" value="D-ALANINE--D-ALANINE LIGASE"/>
    <property type="match status" value="1"/>
</dbReference>
<keyword evidence="2" id="KW-0436">Ligase</keyword>
<protein>
    <recommendedName>
        <fullName evidence="4">ATP-grasp domain-containing protein</fullName>
    </recommendedName>
</protein>
<evidence type="ECO:0000256" key="1">
    <source>
        <dbReference type="ARBA" id="ARBA00010871"/>
    </source>
</evidence>
<sequence length="361" mass="40807">MIPPIEGREFETKITPEYRFGLKKIWEEAGIERDKFNRERLIRKHPWLFLDRKYNIDIIYDFVGEEENERELSAGQDTVNTANELVHALETLSHKVSLNAIKRETLDKHLDDLSGEVVFNQVEEDVLGYEVLKYLEMRNKIVTGVGSEGFRLSWDKVWVKEQLVKSEVPTPKYFVATPEKQANTHEVEFPLFVKAADDHGSLSITDSSLEIGGPALVEEYIDGRELGVTVIGNGEKMLILPIKEILFGDEFGGRPKVVTYKAKWDVSSVDYSGTTKMSCPAVLTEQEGRAIEDAVRKSCKALMVRDYARFDIRLKDGVPYVIDYNANPAIGSRDASGLPAKVFGLSYPEFIQAIVAVALKR</sequence>
<feature type="domain" description="ATP-grasp" evidence="4">
    <location>
        <begin position="160"/>
        <end position="356"/>
    </location>
</feature>
<name>A0A0G1D044_9BACT</name>
<comment type="caution">
    <text evidence="5">The sequence shown here is derived from an EMBL/GenBank/DDBJ whole genome shotgun (WGS) entry which is preliminary data.</text>
</comment>
<dbReference type="Proteomes" id="UP000033980">
    <property type="component" value="Unassembled WGS sequence"/>
</dbReference>